<feature type="compositionally biased region" description="Basic and acidic residues" evidence="11">
    <location>
        <begin position="367"/>
        <end position="392"/>
    </location>
</feature>
<dbReference type="GO" id="GO:0006897">
    <property type="term" value="P:endocytosis"/>
    <property type="evidence" value="ECO:0007669"/>
    <property type="project" value="UniProtKB-UniRule"/>
</dbReference>
<dbReference type="PROSITE" id="PS00420">
    <property type="entry name" value="SRCR_1"/>
    <property type="match status" value="1"/>
</dbReference>
<dbReference type="OrthoDB" id="536948at2759"/>
<feature type="domain" description="SRCR" evidence="13">
    <location>
        <begin position="393"/>
        <end position="493"/>
    </location>
</feature>
<dbReference type="GO" id="GO:0006879">
    <property type="term" value="P:intracellular iron ion homeostasis"/>
    <property type="evidence" value="ECO:0007669"/>
    <property type="project" value="UniProtKB-UniRule"/>
</dbReference>
<dbReference type="InterPro" id="IPR036772">
    <property type="entry name" value="SRCR-like_dom_sf"/>
</dbReference>
<keyword evidence="9" id="KW-0406">Ion transport</keyword>
<keyword evidence="9" id="KW-1003">Cell membrane</keyword>
<sequence length="494" mass="53939">MENKAMYLSSYEERENVSFYEEGFDGVNSRSLSKLNLCEESPANRRRKVDNCCAHLNSLSSIKYAIVLLYVLVLLSIVGLFVAVSRSQRSTESLETLVENVTQLNGSFRDLQLSLAQLSFKRDVMENIWKLENLYQNHSDTLLLLRLAVQKLEHSIQGLQTQSDEITTSVTELGDVYKGLTDSSNRDTSQLSAELGRTKISLHKQDTLLKETAGLVGGLKVKLDEVCGTMNAVNRTFTQDVGVHHLKIQDLQIQITNITEDAKSVRVTQISMEEQLRNEVIILNSVMEDLRLKDWEQSVALKNLTLMEGPPGPKGDRGNGGPPGSAGVPGLPGLRGMPGENGLPGGQGLKGDPGQDGLPGPVGTKGSKGERGEKGEKGDRGEKGDKGADETIVRLVNGSSPSEGRVEVHYDKRWGTVCDDGWDKKDGDVVCRMLGFKGAREVHKTARFGQGSGFIWMDDVACTGTEETILQCRFAGWGKTNCGHVEDAGVTCNP</sequence>
<dbReference type="GO" id="GO:0034755">
    <property type="term" value="P:iron ion transmembrane transport"/>
    <property type="evidence" value="ECO:0007669"/>
    <property type="project" value="UniProtKB-UniRule"/>
</dbReference>
<proteinExistence type="inferred from homology"/>
<feature type="topological domain" description="Extracellular" evidence="9">
    <location>
        <begin position="86"/>
        <end position="494"/>
    </location>
</feature>
<feature type="disulfide bond" evidence="10">
    <location>
        <begin position="431"/>
        <end position="492"/>
    </location>
</feature>
<comment type="similarity">
    <text evidence="9">Belongs to the SCARA5 family.</text>
</comment>
<dbReference type="AlphaFoldDB" id="A0A444UAK3"/>
<gene>
    <name evidence="9" type="primary">SCARA5</name>
    <name evidence="14" type="ORF">EOD39_6305</name>
</gene>
<keyword evidence="8" id="KW-0325">Glycoprotein</keyword>
<dbReference type="GO" id="GO:0070287">
    <property type="term" value="F:ferritin receptor activity"/>
    <property type="evidence" value="ECO:0007669"/>
    <property type="project" value="UniProtKB-UniRule"/>
</dbReference>
<comment type="function">
    <text evidence="9">Ferritin receptor that mediates non-transferrin-dependent delivery of iron. Mediates cellular uptake of ferritin-bound iron by stimulating ferritin endocytosis from the cell surface with consequent iron delivery within the cell. Delivery of iron to cells by ferritin is required for the development of specific cell types, suggesting the existence of cell type-specific mechanisms of iron traffic in organogenesis, which alternatively utilize transferrin or non-transferrin iron delivery pathways.</text>
</comment>
<dbReference type="InterPro" id="IPR034726">
    <property type="entry name" value="SCARA5"/>
</dbReference>
<dbReference type="GO" id="GO:0005886">
    <property type="term" value="C:plasma membrane"/>
    <property type="evidence" value="ECO:0007669"/>
    <property type="project" value="UniProtKB-SubCell"/>
</dbReference>
<evidence type="ECO:0000256" key="6">
    <source>
        <dbReference type="ARBA" id="ARBA00023157"/>
    </source>
</evidence>
<name>A0A444UAK3_ACIRT</name>
<dbReference type="PROSITE" id="PS50287">
    <property type="entry name" value="SRCR_2"/>
    <property type="match status" value="1"/>
</dbReference>
<feature type="transmembrane region" description="Helical" evidence="12">
    <location>
        <begin position="64"/>
        <end position="84"/>
    </location>
</feature>
<evidence type="ECO:0000256" key="8">
    <source>
        <dbReference type="ARBA" id="ARBA00023180"/>
    </source>
</evidence>
<dbReference type="Gene3D" id="3.10.250.10">
    <property type="entry name" value="SRCR-like domain"/>
    <property type="match status" value="1"/>
</dbReference>
<keyword evidence="15" id="KW-1185">Reference proteome</keyword>
<organism evidence="14 15">
    <name type="scientific">Acipenser ruthenus</name>
    <name type="common">Sterlet sturgeon</name>
    <dbReference type="NCBI Taxonomy" id="7906"/>
    <lineage>
        <taxon>Eukaryota</taxon>
        <taxon>Metazoa</taxon>
        <taxon>Chordata</taxon>
        <taxon>Craniata</taxon>
        <taxon>Vertebrata</taxon>
        <taxon>Euteleostomi</taxon>
        <taxon>Actinopterygii</taxon>
        <taxon>Chondrostei</taxon>
        <taxon>Acipenseriformes</taxon>
        <taxon>Acipenseridae</taxon>
        <taxon>Acipenser</taxon>
    </lineage>
</organism>
<keyword evidence="6 10" id="KW-1015">Disulfide bond</keyword>
<dbReference type="EMBL" id="SCEB01214934">
    <property type="protein sequence ID" value="RXM32196.1"/>
    <property type="molecule type" value="Genomic_DNA"/>
</dbReference>
<feature type="region of interest" description="Disordered" evidence="11">
    <location>
        <begin position="305"/>
        <end position="392"/>
    </location>
</feature>
<dbReference type="InterPro" id="IPR008160">
    <property type="entry name" value="Collagen"/>
</dbReference>
<keyword evidence="9" id="KW-0813">Transport</keyword>
<evidence type="ECO:0000256" key="10">
    <source>
        <dbReference type="PROSITE-ProRule" id="PRU00196"/>
    </source>
</evidence>
<dbReference type="Pfam" id="PF00530">
    <property type="entry name" value="SRCR"/>
    <property type="match status" value="1"/>
</dbReference>
<keyword evidence="7 9" id="KW-0675">Receptor</keyword>
<evidence type="ECO:0000259" key="13">
    <source>
        <dbReference type="PROSITE" id="PS50287"/>
    </source>
</evidence>
<keyword evidence="9" id="KW-0410">Iron transport</keyword>
<protein>
    <recommendedName>
        <fullName evidence="9">Scavenger receptor class A member 5</fullName>
    </recommendedName>
</protein>
<keyword evidence="9" id="KW-0408">Iron</keyword>
<keyword evidence="4 9" id="KW-1133">Transmembrane helix</keyword>
<evidence type="ECO:0000256" key="12">
    <source>
        <dbReference type="SAM" id="Phobius"/>
    </source>
</evidence>
<feature type="disulfide bond" evidence="10">
    <location>
        <begin position="418"/>
        <end position="482"/>
    </location>
</feature>
<evidence type="ECO:0000256" key="2">
    <source>
        <dbReference type="ARBA" id="ARBA00022692"/>
    </source>
</evidence>
<dbReference type="SUPFAM" id="SSF56487">
    <property type="entry name" value="SRCR-like"/>
    <property type="match status" value="1"/>
</dbReference>
<dbReference type="PRINTS" id="PR00258">
    <property type="entry name" value="SPERACTRCPTR"/>
</dbReference>
<keyword evidence="2 9" id="KW-0812">Transmembrane</keyword>
<dbReference type="HAMAP" id="MF_03070">
    <property type="entry name" value="SCARA5"/>
    <property type="match status" value="1"/>
</dbReference>
<evidence type="ECO:0000313" key="15">
    <source>
        <dbReference type="Proteomes" id="UP000289886"/>
    </source>
</evidence>
<keyword evidence="5 9" id="KW-0472">Membrane</keyword>
<reference evidence="14 15" key="1">
    <citation type="submission" date="2019-01" db="EMBL/GenBank/DDBJ databases">
        <title>Draft Genome and Complete Hox-Cluster Characterization of the Sterlet Sturgeon (Acipenser ruthenus).</title>
        <authorList>
            <person name="Wei Q."/>
        </authorList>
    </citation>
    <scope>NUCLEOTIDE SEQUENCE [LARGE SCALE GENOMIC DNA]</scope>
    <source>
        <strain evidence="14">WHYD16114868_AA</strain>
        <tissue evidence="14">Blood</tissue>
    </source>
</reference>
<dbReference type="Proteomes" id="UP000289886">
    <property type="component" value="Unassembled WGS sequence"/>
</dbReference>
<evidence type="ECO:0000256" key="3">
    <source>
        <dbReference type="ARBA" id="ARBA00022968"/>
    </source>
</evidence>
<feature type="topological domain" description="Cytoplasmic" evidence="9">
    <location>
        <begin position="1"/>
        <end position="64"/>
    </location>
</feature>
<comment type="subcellular location">
    <subcellularLocation>
        <location evidence="9">Cell membrane</location>
        <topology evidence="9">Single-pass type II membrane protein</topology>
    </subcellularLocation>
    <subcellularLocation>
        <location evidence="1">Membrane</location>
        <topology evidence="1">Single-pass type II membrane protein</topology>
    </subcellularLocation>
</comment>
<evidence type="ECO:0000256" key="4">
    <source>
        <dbReference type="ARBA" id="ARBA00022989"/>
    </source>
</evidence>
<feature type="disulfide bond" evidence="10">
    <location>
        <begin position="462"/>
        <end position="472"/>
    </location>
</feature>
<dbReference type="SMART" id="SM00202">
    <property type="entry name" value="SR"/>
    <property type="match status" value="1"/>
</dbReference>
<feature type="compositionally biased region" description="Gly residues" evidence="11">
    <location>
        <begin position="342"/>
        <end position="351"/>
    </location>
</feature>
<dbReference type="GO" id="GO:0031638">
    <property type="term" value="P:zymogen activation"/>
    <property type="evidence" value="ECO:0007669"/>
    <property type="project" value="TreeGrafter"/>
</dbReference>
<dbReference type="PANTHER" id="PTHR48071:SF24">
    <property type="entry name" value="DELETED IN MALIGNANT BRAIN TUMORS 1 PROTEIN-LIKE"/>
    <property type="match status" value="1"/>
</dbReference>
<dbReference type="PANTHER" id="PTHR48071">
    <property type="entry name" value="SRCR DOMAIN-CONTAINING PROTEIN"/>
    <property type="match status" value="1"/>
</dbReference>
<accession>A0A444UAK3</accession>
<evidence type="ECO:0000256" key="5">
    <source>
        <dbReference type="ARBA" id="ARBA00023136"/>
    </source>
</evidence>
<evidence type="ECO:0000256" key="7">
    <source>
        <dbReference type="ARBA" id="ARBA00023170"/>
    </source>
</evidence>
<evidence type="ECO:0000313" key="14">
    <source>
        <dbReference type="EMBL" id="RXM32196.1"/>
    </source>
</evidence>
<evidence type="ECO:0000256" key="9">
    <source>
        <dbReference type="HAMAP-Rule" id="MF_03070"/>
    </source>
</evidence>
<dbReference type="GO" id="GO:0004252">
    <property type="term" value="F:serine-type endopeptidase activity"/>
    <property type="evidence" value="ECO:0007669"/>
    <property type="project" value="TreeGrafter"/>
</dbReference>
<evidence type="ECO:0000256" key="11">
    <source>
        <dbReference type="SAM" id="MobiDB-lite"/>
    </source>
</evidence>
<comment type="subunit">
    <text evidence="9">Homotrimer.</text>
</comment>
<evidence type="ECO:0000256" key="1">
    <source>
        <dbReference type="ARBA" id="ARBA00004606"/>
    </source>
</evidence>
<dbReference type="FunFam" id="3.10.250.10:FF:000011">
    <property type="entry name" value="Scavenger receptor class A member 5"/>
    <property type="match status" value="1"/>
</dbReference>
<dbReference type="Pfam" id="PF01391">
    <property type="entry name" value="Collagen"/>
    <property type="match status" value="1"/>
</dbReference>
<keyword evidence="3 9" id="KW-0735">Signal-anchor</keyword>
<dbReference type="InterPro" id="IPR001190">
    <property type="entry name" value="SRCR"/>
</dbReference>
<comment type="caution">
    <text evidence="14">The sequence shown here is derived from an EMBL/GenBank/DDBJ whole genome shotgun (WGS) entry which is preliminary data.</text>
</comment>